<sequence>MSALSVIDNRMEQMNLRVRPVANHEKYLKHNKNLLKKRKQPRFGVCFDVDGVLARGTIPFKQAVEGLRKLTDEKGELKVPVTFVTNALNRNIDKANQISGWLGIPISPSQLVQAQGPLEVFKEFHDKFCLIIGQGKILDIARELGFKNTCTLDQIIDAYPLLDMINHDNRRRIATEGYVEKEFPRVEEALYKKVTGKPLVYTSLIGKPSEITMRFAEHCLSREAKKLNYEEPLKRMYLIGDTPEVDMVGANLYQRYINRLRDRQQKLIDTNSTTSAKDIYARETYDPELPESRQIPEEAALSKQTVDQIDGLLVCTGVYKPGQLDEEDGDEKNYQGHRDFPRITELYKPAHTFQDVNEAIDYILDKENFHPAQI</sequence>
<reference evidence="1" key="1">
    <citation type="journal article" date="2023" name="Mol. Biol. Evol.">
        <title>Third-Generation Sequencing Reveals the Adaptive Role of the Epigenome in Three Deep-Sea Polychaetes.</title>
        <authorList>
            <person name="Perez M."/>
            <person name="Aroh O."/>
            <person name="Sun Y."/>
            <person name="Lan Y."/>
            <person name="Juniper S.K."/>
            <person name="Young C.R."/>
            <person name="Angers B."/>
            <person name="Qian P.Y."/>
        </authorList>
    </citation>
    <scope>NUCLEOTIDE SEQUENCE</scope>
    <source>
        <strain evidence="1">P08H-3</strain>
    </source>
</reference>
<dbReference type="InterPro" id="IPR036412">
    <property type="entry name" value="HAD-like_sf"/>
</dbReference>
<dbReference type="InterPro" id="IPR023214">
    <property type="entry name" value="HAD_sf"/>
</dbReference>
<protein>
    <submittedName>
        <fullName evidence="1">Uncharacterized protein</fullName>
    </submittedName>
</protein>
<evidence type="ECO:0000313" key="2">
    <source>
        <dbReference type="Proteomes" id="UP001208570"/>
    </source>
</evidence>
<organism evidence="1 2">
    <name type="scientific">Paralvinella palmiformis</name>
    <dbReference type="NCBI Taxonomy" id="53620"/>
    <lineage>
        <taxon>Eukaryota</taxon>
        <taxon>Metazoa</taxon>
        <taxon>Spiralia</taxon>
        <taxon>Lophotrochozoa</taxon>
        <taxon>Annelida</taxon>
        <taxon>Polychaeta</taxon>
        <taxon>Sedentaria</taxon>
        <taxon>Canalipalpata</taxon>
        <taxon>Terebellida</taxon>
        <taxon>Terebelliformia</taxon>
        <taxon>Alvinellidae</taxon>
        <taxon>Paralvinella</taxon>
    </lineage>
</organism>
<evidence type="ECO:0000313" key="1">
    <source>
        <dbReference type="EMBL" id="KAK2167272.1"/>
    </source>
</evidence>
<dbReference type="GO" id="GO:0046474">
    <property type="term" value="P:glycerophospholipid biosynthetic process"/>
    <property type="evidence" value="ECO:0007669"/>
    <property type="project" value="TreeGrafter"/>
</dbReference>
<dbReference type="AlphaFoldDB" id="A0AAD9NEG8"/>
<keyword evidence="2" id="KW-1185">Reference proteome</keyword>
<dbReference type="Gene3D" id="3.40.50.1000">
    <property type="entry name" value="HAD superfamily/HAD-like"/>
    <property type="match status" value="2"/>
</dbReference>
<dbReference type="Proteomes" id="UP001208570">
    <property type="component" value="Unassembled WGS sequence"/>
</dbReference>
<comment type="caution">
    <text evidence="1">The sequence shown here is derived from an EMBL/GenBank/DDBJ whole genome shotgun (WGS) entry which is preliminary data.</text>
</comment>
<dbReference type="EMBL" id="JAODUP010000030">
    <property type="protein sequence ID" value="KAK2167272.1"/>
    <property type="molecule type" value="Genomic_DNA"/>
</dbReference>
<gene>
    <name evidence="1" type="ORF">LSH36_30g03063</name>
</gene>
<dbReference type="InterPro" id="IPR006357">
    <property type="entry name" value="HAD-SF_hydro_IIA"/>
</dbReference>
<proteinExistence type="predicted"/>
<dbReference type="PANTHER" id="PTHR14269">
    <property type="entry name" value="CDP-DIACYLGLYCEROL--GLYCEROL-3-PHOSPHATE 3-PHOSPHATIDYLTRANSFERASE-RELATED"/>
    <property type="match status" value="1"/>
</dbReference>
<dbReference type="InterPro" id="IPR050324">
    <property type="entry name" value="CDP-alcohol_PTase-I"/>
</dbReference>
<dbReference type="GO" id="GO:0005739">
    <property type="term" value="C:mitochondrion"/>
    <property type="evidence" value="ECO:0007669"/>
    <property type="project" value="TreeGrafter"/>
</dbReference>
<dbReference type="PANTHER" id="PTHR14269:SF4">
    <property type="entry name" value="CAT EYE SYNDROME CRITICAL REGION PROTEIN 5"/>
    <property type="match status" value="1"/>
</dbReference>
<dbReference type="SUPFAM" id="SSF56784">
    <property type="entry name" value="HAD-like"/>
    <property type="match status" value="1"/>
</dbReference>
<name>A0AAD9NEG8_9ANNE</name>
<dbReference type="Pfam" id="PF13344">
    <property type="entry name" value="Hydrolase_6"/>
    <property type="match status" value="1"/>
</dbReference>
<accession>A0AAD9NEG8</accession>